<reference evidence="1" key="1">
    <citation type="submission" date="2022-11" db="EMBL/GenBank/DDBJ databases">
        <authorList>
            <person name="Petersen C."/>
        </authorList>
    </citation>
    <scope>NUCLEOTIDE SEQUENCE</scope>
    <source>
        <strain evidence="1">IBT 16849</strain>
    </source>
</reference>
<organism evidence="1 2">
    <name type="scientific">Penicillium cf. griseofulvum</name>
    <dbReference type="NCBI Taxonomy" id="2972120"/>
    <lineage>
        <taxon>Eukaryota</taxon>
        <taxon>Fungi</taxon>
        <taxon>Dikarya</taxon>
        <taxon>Ascomycota</taxon>
        <taxon>Pezizomycotina</taxon>
        <taxon>Eurotiomycetes</taxon>
        <taxon>Eurotiomycetidae</taxon>
        <taxon>Eurotiales</taxon>
        <taxon>Aspergillaceae</taxon>
        <taxon>Penicillium</taxon>
    </lineage>
</organism>
<evidence type="ECO:0000313" key="2">
    <source>
        <dbReference type="Proteomes" id="UP001150879"/>
    </source>
</evidence>
<dbReference type="EMBL" id="JAPQKP010000002">
    <property type="protein sequence ID" value="KAJ5205334.1"/>
    <property type="molecule type" value="Genomic_DNA"/>
</dbReference>
<comment type="caution">
    <text evidence="1">The sequence shown here is derived from an EMBL/GenBank/DDBJ whole genome shotgun (WGS) entry which is preliminary data.</text>
</comment>
<dbReference type="AlphaFoldDB" id="A0A9W9MPX3"/>
<dbReference type="Proteomes" id="UP001150879">
    <property type="component" value="Unassembled WGS sequence"/>
</dbReference>
<proteinExistence type="predicted"/>
<protein>
    <submittedName>
        <fullName evidence="1">Uncharacterized protein</fullName>
    </submittedName>
</protein>
<name>A0A9W9MPX3_9EURO</name>
<feature type="non-terminal residue" evidence="1">
    <location>
        <position position="1"/>
    </location>
</feature>
<gene>
    <name evidence="1" type="ORF">N7472_001782</name>
</gene>
<sequence>RYRRWAKRAKEKFKQYNSGEATLTQLDATVNELPSATMSAINLVAVDAKRSRTSHGSDGQTLAYMAMVPIFVPLCPNFQDGMNVVANFVASFLENGLETSLHSSVPTMR</sequence>
<accession>A0A9W9MPX3</accession>
<evidence type="ECO:0000313" key="1">
    <source>
        <dbReference type="EMBL" id="KAJ5205334.1"/>
    </source>
</evidence>
<reference evidence="1" key="2">
    <citation type="journal article" date="2023" name="IMA Fungus">
        <title>Comparative genomic study of the Penicillium genus elucidates a diverse pangenome and 15 lateral gene transfer events.</title>
        <authorList>
            <person name="Petersen C."/>
            <person name="Sorensen T."/>
            <person name="Nielsen M.R."/>
            <person name="Sondergaard T.E."/>
            <person name="Sorensen J.L."/>
            <person name="Fitzpatrick D.A."/>
            <person name="Frisvad J.C."/>
            <person name="Nielsen K.L."/>
        </authorList>
    </citation>
    <scope>NUCLEOTIDE SEQUENCE</scope>
    <source>
        <strain evidence="1">IBT 16849</strain>
    </source>
</reference>
<keyword evidence="2" id="KW-1185">Reference proteome</keyword>